<proteinExistence type="predicted"/>
<dbReference type="EMBL" id="OX458333">
    <property type="protein sequence ID" value="CAI8786530.1"/>
    <property type="molecule type" value="Genomic_DNA"/>
</dbReference>
<evidence type="ECO:0000256" key="1">
    <source>
        <dbReference type="SAM" id="Phobius"/>
    </source>
</evidence>
<dbReference type="RefSeq" id="WP_317963787.1">
    <property type="nucleotide sequence ID" value="NZ_OX458333.1"/>
</dbReference>
<dbReference type="Proteomes" id="UP001162030">
    <property type="component" value="Chromosome"/>
</dbReference>
<name>A0ABN8X4S0_9GAMM</name>
<accession>A0ABN8X4S0</accession>
<keyword evidence="1" id="KW-0472">Membrane</keyword>
<evidence type="ECO:0000313" key="2">
    <source>
        <dbReference type="EMBL" id="CAI8786530.1"/>
    </source>
</evidence>
<gene>
    <name evidence="2" type="ORF">MSZNOR_1322</name>
</gene>
<evidence type="ECO:0000313" key="3">
    <source>
        <dbReference type="Proteomes" id="UP001162030"/>
    </source>
</evidence>
<feature type="transmembrane region" description="Helical" evidence="1">
    <location>
        <begin position="7"/>
        <end position="30"/>
    </location>
</feature>
<keyword evidence="1" id="KW-0812">Transmembrane</keyword>
<keyword evidence="1" id="KW-1133">Transmembrane helix</keyword>
<organism evidence="2 3">
    <name type="scientific">Methylocaldum szegediense</name>
    <dbReference type="NCBI Taxonomy" id="73780"/>
    <lineage>
        <taxon>Bacteria</taxon>
        <taxon>Pseudomonadati</taxon>
        <taxon>Pseudomonadota</taxon>
        <taxon>Gammaproteobacteria</taxon>
        <taxon>Methylococcales</taxon>
        <taxon>Methylococcaceae</taxon>
        <taxon>Methylocaldum</taxon>
    </lineage>
</organism>
<protein>
    <submittedName>
        <fullName evidence="2">Uncharacterized protein</fullName>
    </submittedName>
</protein>
<keyword evidence="3" id="KW-1185">Reference proteome</keyword>
<sequence>MTVNKRSVIFSIVLLMLGALTGAIVSLMWYDRYFKVPYEASSACYAEISKRLDGRVSSRYVSGGKRDYGWEHWAGLYDGPGPNFSNRTLLGVAHCKIINEYNVSTGKLEPKVAELTTSFDHLLQKSP</sequence>
<reference evidence="2 3" key="1">
    <citation type="submission" date="2023-03" db="EMBL/GenBank/DDBJ databases">
        <authorList>
            <person name="Pearce D."/>
        </authorList>
    </citation>
    <scope>NUCLEOTIDE SEQUENCE [LARGE SCALE GENOMIC DNA]</scope>
    <source>
        <strain evidence="2">Msz</strain>
    </source>
</reference>